<keyword evidence="2 5" id="KW-0812">Transmembrane</keyword>
<evidence type="ECO:0000256" key="4">
    <source>
        <dbReference type="ARBA" id="ARBA00023136"/>
    </source>
</evidence>
<accession>A0AAV2H7Y7</accession>
<dbReference type="GO" id="GO:0016020">
    <property type="term" value="C:membrane"/>
    <property type="evidence" value="ECO:0007669"/>
    <property type="project" value="UniProtKB-SubCell"/>
</dbReference>
<keyword evidence="4 5" id="KW-0472">Membrane</keyword>
<gene>
    <name evidence="7" type="ORF">GSLYS_00003989001</name>
</gene>
<dbReference type="InterPro" id="IPR017452">
    <property type="entry name" value="GPCR_Rhodpsn_7TM"/>
</dbReference>
<dbReference type="InterPro" id="IPR052954">
    <property type="entry name" value="GPCR-Ligand_Int"/>
</dbReference>
<protein>
    <recommendedName>
        <fullName evidence="6">G-protein coupled receptors family 1 profile domain-containing protein</fullName>
    </recommendedName>
</protein>
<feature type="transmembrane region" description="Helical" evidence="5">
    <location>
        <begin position="12"/>
        <end position="38"/>
    </location>
</feature>
<dbReference type="InterPro" id="IPR019427">
    <property type="entry name" value="7TM_GPCR_serpentine_rcpt_Srw"/>
</dbReference>
<evidence type="ECO:0000256" key="3">
    <source>
        <dbReference type="ARBA" id="ARBA00022989"/>
    </source>
</evidence>
<feature type="transmembrane region" description="Helical" evidence="5">
    <location>
        <begin position="282"/>
        <end position="301"/>
    </location>
</feature>
<evidence type="ECO:0000259" key="6">
    <source>
        <dbReference type="PROSITE" id="PS50262"/>
    </source>
</evidence>
<dbReference type="Pfam" id="PF10324">
    <property type="entry name" value="7TM_GPCR_Srw"/>
    <property type="match status" value="1"/>
</dbReference>
<comment type="subcellular location">
    <subcellularLocation>
        <location evidence="1">Membrane</location>
    </subcellularLocation>
</comment>
<sequence>LLSEYEKNVFILINHVTLSSLFCLFGIVGNCINICVFVKQGLTKSMNASFFAVAISDVLKMFVQVWQNICLNPYMLQADSVLDFNGTQFLTAGTPSVLFMRITGWITMYVTAERCLSIAVPMRIKHIVTPGRRAAILVFIYVINIASAIPLYLWAYISWNFYPAQNRSRLGISFRSNKQEVGLLSSYFHSSMSIIAFVLVIIFTAILVGALVRTSKWRLKFTSKSNHKEMRERERKTVVMVSVVAAALIVCYTPAISCAIAASVSYDFSISGRQTNVYQAVWSFAFLFHSVNSSITILLYYKTSTRYKRTLQEMFPR</sequence>
<organism evidence="7 8">
    <name type="scientific">Lymnaea stagnalis</name>
    <name type="common">Great pond snail</name>
    <name type="synonym">Helix stagnalis</name>
    <dbReference type="NCBI Taxonomy" id="6523"/>
    <lineage>
        <taxon>Eukaryota</taxon>
        <taxon>Metazoa</taxon>
        <taxon>Spiralia</taxon>
        <taxon>Lophotrochozoa</taxon>
        <taxon>Mollusca</taxon>
        <taxon>Gastropoda</taxon>
        <taxon>Heterobranchia</taxon>
        <taxon>Euthyneura</taxon>
        <taxon>Panpulmonata</taxon>
        <taxon>Hygrophila</taxon>
        <taxon>Lymnaeoidea</taxon>
        <taxon>Lymnaeidae</taxon>
        <taxon>Lymnaea</taxon>
    </lineage>
</organism>
<evidence type="ECO:0000313" key="8">
    <source>
        <dbReference type="Proteomes" id="UP001497497"/>
    </source>
</evidence>
<dbReference type="Gene3D" id="1.20.1070.10">
    <property type="entry name" value="Rhodopsin 7-helix transmembrane proteins"/>
    <property type="match status" value="1"/>
</dbReference>
<evidence type="ECO:0000256" key="5">
    <source>
        <dbReference type="SAM" id="Phobius"/>
    </source>
</evidence>
<feature type="non-terminal residue" evidence="7">
    <location>
        <position position="317"/>
    </location>
</feature>
<feature type="transmembrane region" description="Helical" evidence="5">
    <location>
        <begin position="133"/>
        <end position="157"/>
    </location>
</feature>
<evidence type="ECO:0000256" key="1">
    <source>
        <dbReference type="ARBA" id="ARBA00004370"/>
    </source>
</evidence>
<reference evidence="7 8" key="1">
    <citation type="submission" date="2024-04" db="EMBL/GenBank/DDBJ databases">
        <authorList>
            <consortium name="Genoscope - CEA"/>
            <person name="William W."/>
        </authorList>
    </citation>
    <scope>NUCLEOTIDE SEQUENCE [LARGE SCALE GENOMIC DNA]</scope>
</reference>
<feature type="domain" description="G-protein coupled receptors family 1 profile" evidence="6">
    <location>
        <begin position="29"/>
        <end position="300"/>
    </location>
</feature>
<evidence type="ECO:0000256" key="2">
    <source>
        <dbReference type="ARBA" id="ARBA00022692"/>
    </source>
</evidence>
<dbReference type="EMBL" id="CAXITT010000057">
    <property type="protein sequence ID" value="CAL1529856.1"/>
    <property type="molecule type" value="Genomic_DNA"/>
</dbReference>
<keyword evidence="8" id="KW-1185">Reference proteome</keyword>
<dbReference type="GO" id="GO:0008528">
    <property type="term" value="F:G protein-coupled peptide receptor activity"/>
    <property type="evidence" value="ECO:0007669"/>
    <property type="project" value="InterPro"/>
</dbReference>
<feature type="transmembrane region" description="Helical" evidence="5">
    <location>
        <begin position="238"/>
        <end position="262"/>
    </location>
</feature>
<dbReference type="PANTHER" id="PTHR46641:SF2">
    <property type="entry name" value="FMRFAMIDE RECEPTOR"/>
    <property type="match status" value="1"/>
</dbReference>
<evidence type="ECO:0000313" key="7">
    <source>
        <dbReference type="EMBL" id="CAL1529856.1"/>
    </source>
</evidence>
<feature type="non-terminal residue" evidence="7">
    <location>
        <position position="1"/>
    </location>
</feature>
<comment type="caution">
    <text evidence="7">The sequence shown here is derived from an EMBL/GenBank/DDBJ whole genome shotgun (WGS) entry which is preliminary data.</text>
</comment>
<name>A0AAV2H7Y7_LYMST</name>
<dbReference type="Proteomes" id="UP001497497">
    <property type="component" value="Unassembled WGS sequence"/>
</dbReference>
<keyword evidence="3 5" id="KW-1133">Transmembrane helix</keyword>
<dbReference type="PROSITE" id="PS50262">
    <property type="entry name" value="G_PROTEIN_RECEP_F1_2"/>
    <property type="match status" value="1"/>
</dbReference>
<dbReference type="SUPFAM" id="SSF81321">
    <property type="entry name" value="Family A G protein-coupled receptor-like"/>
    <property type="match status" value="1"/>
</dbReference>
<feature type="transmembrane region" description="Helical" evidence="5">
    <location>
        <begin position="192"/>
        <end position="212"/>
    </location>
</feature>
<proteinExistence type="predicted"/>
<dbReference type="PANTHER" id="PTHR46641">
    <property type="entry name" value="FMRFAMIDE RECEPTOR-RELATED"/>
    <property type="match status" value="1"/>
</dbReference>
<dbReference type="AlphaFoldDB" id="A0AAV2H7Y7"/>